<comment type="similarity">
    <text evidence="1">Belongs to the UPF0312 family.</text>
</comment>
<reference evidence="3 4" key="1">
    <citation type="submission" date="2010-04" db="EMBL/GenBank/DDBJ databases">
        <authorList>
            <person name="Muzny D."/>
            <person name="Qin X."/>
            <person name="Deng J."/>
            <person name="Jiang H."/>
            <person name="Liu Y."/>
            <person name="Qu J."/>
            <person name="Song X.-Z."/>
            <person name="Zhang L."/>
            <person name="Thornton R."/>
            <person name="Coyle M."/>
            <person name="Francisco L."/>
            <person name="Jackson L."/>
            <person name="Javaid M."/>
            <person name="Korchina V."/>
            <person name="Kovar C."/>
            <person name="Mata R."/>
            <person name="Mathew T."/>
            <person name="Ngo R."/>
            <person name="Nguyen L."/>
            <person name="Nguyen N."/>
            <person name="Okwuonu G."/>
            <person name="Ongeri F."/>
            <person name="Pham C."/>
            <person name="Simmons D."/>
            <person name="Wilczek-Boney K."/>
            <person name="Hale W."/>
            <person name="Jakkamsetti A."/>
            <person name="Pham P."/>
            <person name="Ruth R."/>
            <person name="San Lucas F."/>
            <person name="Warren J."/>
            <person name="Zhang J."/>
            <person name="Zhao Z."/>
            <person name="Zhou C."/>
            <person name="Zhu D."/>
            <person name="Lee S."/>
            <person name="Bess C."/>
            <person name="Blankenburg K."/>
            <person name="Forbes L."/>
            <person name="Fu Q."/>
            <person name="Gubbala S."/>
            <person name="Hirani K."/>
            <person name="Jayaseelan J.C."/>
            <person name="Lara F."/>
            <person name="Munidasa M."/>
            <person name="Palculict T."/>
            <person name="Patil S."/>
            <person name="Pu L.-L."/>
            <person name="Saada N."/>
            <person name="Tang L."/>
            <person name="Weissenberger G."/>
            <person name="Zhu Y."/>
            <person name="Hemphill L."/>
            <person name="Shang Y."/>
            <person name="Youmans B."/>
            <person name="Ayvaz T."/>
            <person name="Ross M."/>
            <person name="Santibanez J."/>
            <person name="Aqrawi P."/>
            <person name="Gross S."/>
            <person name="Joshi V."/>
            <person name="Fowler G."/>
            <person name="Nazareth L."/>
            <person name="Reid J."/>
            <person name="Worley K."/>
            <person name="Petrosino J."/>
            <person name="Highlander S."/>
            <person name="Gibbs R."/>
        </authorList>
    </citation>
    <scope>NUCLEOTIDE SEQUENCE [LARGE SCALE GENOMIC DNA]</scope>
    <source>
        <strain evidence="3 4">ATCC BAA-614</strain>
    </source>
</reference>
<dbReference type="AlphaFoldDB" id="D5PDP4"/>
<dbReference type="Gene3D" id="2.40.128.110">
    <property type="entry name" value="Lipid/polyisoprenoid-binding, YceI-like"/>
    <property type="match status" value="1"/>
</dbReference>
<evidence type="ECO:0000313" key="4">
    <source>
        <dbReference type="Proteomes" id="UP000003653"/>
    </source>
</evidence>
<dbReference type="eggNOG" id="COG2353">
    <property type="taxonomic scope" value="Bacteria"/>
</dbReference>
<dbReference type="InterPro" id="IPR007372">
    <property type="entry name" value="Lipid/polyisoprenoid-bd_YceI"/>
</dbReference>
<dbReference type="SMART" id="SM00867">
    <property type="entry name" value="YceI"/>
    <property type="match status" value="1"/>
</dbReference>
<dbReference type="EMBL" id="ADNV01000299">
    <property type="protein sequence ID" value="EFG75759.1"/>
    <property type="molecule type" value="Genomic_DNA"/>
</dbReference>
<keyword evidence="4" id="KW-1185">Reference proteome</keyword>
<protein>
    <submittedName>
        <fullName evidence="3">YceI-like domain protein</fullName>
    </submittedName>
</protein>
<sequence length="186" mass="19891">MGVTMTTLETLLNDPELAGVWNLVPDRSAITFKIPNLWGLLKVKGRFTEFSGDGQLTGKGAVFGRLDIRAASLDTGIGRRDKHLRSADFFDVERFAEISVVVTAVHPTQGPPRGRAADLRAAFTIKGITAPLPLSATITELDDGSIRIAGAAKVDRTQFDLGWNRLGMIGKTATAAAEAVFARAAQ</sequence>
<feature type="domain" description="Lipid/polyisoprenoid-binding YceI-like" evidence="2">
    <location>
        <begin position="20"/>
        <end position="182"/>
    </location>
</feature>
<accession>D5PDP4</accession>
<dbReference type="Proteomes" id="UP000003653">
    <property type="component" value="Unassembled WGS sequence"/>
</dbReference>
<comment type="caution">
    <text evidence="3">The sequence shown here is derived from an EMBL/GenBank/DDBJ whole genome shotgun (WGS) entry which is preliminary data.</text>
</comment>
<evidence type="ECO:0000313" key="3">
    <source>
        <dbReference type="EMBL" id="EFG75759.1"/>
    </source>
</evidence>
<dbReference type="Pfam" id="PF04264">
    <property type="entry name" value="YceI"/>
    <property type="match status" value="1"/>
</dbReference>
<dbReference type="PANTHER" id="PTHR34406:SF1">
    <property type="entry name" value="PROTEIN YCEI"/>
    <property type="match status" value="1"/>
</dbReference>
<gene>
    <name evidence="3" type="ORF">HMPREF0591_4288</name>
</gene>
<evidence type="ECO:0000256" key="1">
    <source>
        <dbReference type="ARBA" id="ARBA00008812"/>
    </source>
</evidence>
<name>D5PDP4_9MYCO</name>
<dbReference type="InterPro" id="IPR036761">
    <property type="entry name" value="TTHA0802/YceI-like_sf"/>
</dbReference>
<dbReference type="PANTHER" id="PTHR34406">
    <property type="entry name" value="PROTEIN YCEI"/>
    <property type="match status" value="1"/>
</dbReference>
<dbReference type="HOGENOM" id="CLU_071003_3_1_11"/>
<proteinExistence type="inferred from homology"/>
<evidence type="ECO:0000259" key="2">
    <source>
        <dbReference type="SMART" id="SM00867"/>
    </source>
</evidence>
<organism evidence="3 4">
    <name type="scientific">Mycobacterium parascrofulaceum ATCC BAA-614</name>
    <dbReference type="NCBI Taxonomy" id="525368"/>
    <lineage>
        <taxon>Bacteria</taxon>
        <taxon>Bacillati</taxon>
        <taxon>Actinomycetota</taxon>
        <taxon>Actinomycetes</taxon>
        <taxon>Mycobacteriales</taxon>
        <taxon>Mycobacteriaceae</taxon>
        <taxon>Mycobacterium</taxon>
        <taxon>Mycobacterium simiae complex</taxon>
    </lineage>
</organism>
<dbReference type="SUPFAM" id="SSF101874">
    <property type="entry name" value="YceI-like"/>
    <property type="match status" value="1"/>
</dbReference>